<keyword evidence="5" id="KW-0694">RNA-binding</keyword>
<dbReference type="HAMAP" id="MF_01468">
    <property type="entry name" value="RNase_Mini_III"/>
    <property type="match status" value="1"/>
</dbReference>
<comment type="similarity">
    <text evidence="5">Belongs to the MrnC RNase family.</text>
</comment>
<evidence type="ECO:0000256" key="1">
    <source>
        <dbReference type="ARBA" id="ARBA00022552"/>
    </source>
</evidence>
<keyword evidence="5" id="KW-0963">Cytoplasm</keyword>
<dbReference type="AlphaFoldDB" id="A0AAN2UGK0"/>
<protein>
    <recommendedName>
        <fullName evidence="5">Mini-ribonuclease 3</fullName>
        <shortName evidence="5">Mini-3</shortName>
        <shortName evidence="5">Mini-RNase 3</shortName>
        <ecNumber evidence="5">3.1.26.-</ecNumber>
    </recommendedName>
    <alternativeName>
        <fullName evidence="5">Mini-RNase III</fullName>
        <shortName evidence="5">Mini-III</shortName>
    </alternativeName>
</protein>
<keyword evidence="5" id="KW-0699">rRNA-binding</keyword>
<evidence type="ECO:0000259" key="6">
    <source>
        <dbReference type="Pfam" id="PF00636"/>
    </source>
</evidence>
<dbReference type="GO" id="GO:0019843">
    <property type="term" value="F:rRNA binding"/>
    <property type="evidence" value="ECO:0007669"/>
    <property type="project" value="UniProtKB-UniRule"/>
</dbReference>
<organism evidence="8 9">
    <name type="scientific">Leuconostoc inhae</name>
    <dbReference type="NCBI Taxonomy" id="178001"/>
    <lineage>
        <taxon>Bacteria</taxon>
        <taxon>Bacillati</taxon>
        <taxon>Bacillota</taxon>
        <taxon>Bacilli</taxon>
        <taxon>Lactobacillales</taxon>
        <taxon>Lactobacillaceae</taxon>
        <taxon>Leuconostoc</taxon>
    </lineage>
</organism>
<gene>
    <name evidence="5" type="primary">mrnC</name>
    <name evidence="7" type="ORF">KSL4_0964</name>
    <name evidence="8" type="ORF">PL111_0969</name>
</gene>
<comment type="subunit">
    <text evidence="5">Homodimer.</text>
</comment>
<keyword evidence="4 5" id="KW-0378">Hydrolase</keyword>
<comment type="caution">
    <text evidence="8">The sequence shown here is derived from an EMBL/GenBank/DDBJ whole genome shotgun (WGS) entry which is preliminary data.</text>
</comment>
<keyword evidence="10" id="KW-1185">Reference proteome</keyword>
<dbReference type="PANTHER" id="PTHR34276:SF1">
    <property type="entry name" value="MINI-RIBONUCLEASE 3"/>
    <property type="match status" value="1"/>
</dbReference>
<dbReference type="Proteomes" id="UP000198868">
    <property type="component" value="Unassembled WGS sequence"/>
</dbReference>
<dbReference type="EMBL" id="FBTB01000003">
    <property type="protein sequence ID" value="CUW04129.1"/>
    <property type="molecule type" value="Genomic_DNA"/>
</dbReference>
<evidence type="ECO:0000256" key="3">
    <source>
        <dbReference type="ARBA" id="ARBA00022759"/>
    </source>
</evidence>
<dbReference type="SUPFAM" id="SSF69065">
    <property type="entry name" value="RNase III domain-like"/>
    <property type="match status" value="1"/>
</dbReference>
<keyword evidence="2 5" id="KW-0540">Nuclease</keyword>
<sequence>MLNLAYNKDMKNLQYEQMNGLSLAYIGDAIYELEVRQHLLSLGLTKVNDLQKHSKHYVSAKSHAALFACMMTDSLLTDDELIYFKRGRNAKSHTKAKNTDVVTYRISTGIEALFGFLHLSGQSERISELMTWVFEQVESGRTSK</sequence>
<dbReference type="GO" id="GO:0005737">
    <property type="term" value="C:cytoplasm"/>
    <property type="evidence" value="ECO:0007669"/>
    <property type="project" value="UniProtKB-SubCell"/>
</dbReference>
<dbReference type="GO" id="GO:0006364">
    <property type="term" value="P:rRNA processing"/>
    <property type="evidence" value="ECO:0007669"/>
    <property type="project" value="UniProtKB-UniRule"/>
</dbReference>
<reference evidence="9 10" key="1">
    <citation type="submission" date="2015-12" db="EMBL/GenBank/DDBJ databases">
        <authorList>
            <person name="Andreevskaya M."/>
        </authorList>
    </citation>
    <scope>NUCLEOTIDE SEQUENCE [LARGE SCALE GENOMIC DNA]</scope>
    <source>
        <strain evidence="7 10">KSL4-2</strain>
        <strain evidence="8 9">PL111</strain>
    </source>
</reference>
<evidence type="ECO:0000313" key="10">
    <source>
        <dbReference type="Proteomes" id="UP000199047"/>
    </source>
</evidence>
<feature type="active site" evidence="5">
    <location>
        <position position="28"/>
    </location>
</feature>
<comment type="cofactor">
    <cofactor evidence="5">
        <name>Mg(2+)</name>
        <dbReference type="ChEBI" id="CHEBI:18420"/>
    </cofactor>
</comment>
<dbReference type="InterPro" id="IPR036389">
    <property type="entry name" value="RNase_III_sf"/>
</dbReference>
<dbReference type="InterPro" id="IPR000999">
    <property type="entry name" value="RNase_III_dom"/>
</dbReference>
<dbReference type="GO" id="GO:0004525">
    <property type="term" value="F:ribonuclease III activity"/>
    <property type="evidence" value="ECO:0007669"/>
    <property type="project" value="InterPro"/>
</dbReference>
<dbReference type="EMBL" id="FBTU01000023">
    <property type="protein sequence ID" value="CUW15989.1"/>
    <property type="molecule type" value="Genomic_DNA"/>
</dbReference>
<accession>A0AAN2UGK0</accession>
<evidence type="ECO:0000256" key="2">
    <source>
        <dbReference type="ARBA" id="ARBA00022722"/>
    </source>
</evidence>
<dbReference type="Gene3D" id="1.10.1520.10">
    <property type="entry name" value="Ribonuclease III domain"/>
    <property type="match status" value="1"/>
</dbReference>
<keyword evidence="3 5" id="KW-0255">Endonuclease</keyword>
<keyword evidence="5" id="KW-0690">Ribosome biogenesis</keyword>
<dbReference type="EC" id="3.1.26.-" evidence="5"/>
<dbReference type="Proteomes" id="UP000199047">
    <property type="component" value="Unassembled WGS sequence"/>
</dbReference>
<comment type="function">
    <text evidence="5">Involved in correct processing of both the 5' and 3' ends of 23S rRNA precursor. Processes 30S rRNA precursor transcript even in absence of ribonuclease 3 (Rnc); Rnc processes 30S rRNA into smaller rRNA precursors.</text>
</comment>
<proteinExistence type="inferred from homology"/>
<keyword evidence="1 5" id="KW-0698">rRNA processing</keyword>
<name>A0AAN2UGK0_9LACO</name>
<dbReference type="PIRSF" id="PIRSF005520">
    <property type="entry name" value="UCP005520"/>
    <property type="match status" value="1"/>
</dbReference>
<dbReference type="InterPro" id="IPR008226">
    <property type="entry name" value="Mini3_fam"/>
</dbReference>
<evidence type="ECO:0000313" key="7">
    <source>
        <dbReference type="EMBL" id="CUW04129.1"/>
    </source>
</evidence>
<evidence type="ECO:0000313" key="9">
    <source>
        <dbReference type="Proteomes" id="UP000198868"/>
    </source>
</evidence>
<dbReference type="Pfam" id="PF00636">
    <property type="entry name" value="Ribonuclease_3"/>
    <property type="match status" value="1"/>
</dbReference>
<dbReference type="PANTHER" id="PTHR34276">
    <property type="entry name" value="MINI-RIBONUCLEASE 3"/>
    <property type="match status" value="1"/>
</dbReference>
<evidence type="ECO:0000313" key="8">
    <source>
        <dbReference type="EMBL" id="CUW15989.1"/>
    </source>
</evidence>
<evidence type="ECO:0000256" key="4">
    <source>
        <dbReference type="ARBA" id="ARBA00022801"/>
    </source>
</evidence>
<feature type="domain" description="RNase III" evidence="6">
    <location>
        <begin position="22"/>
        <end position="121"/>
    </location>
</feature>
<comment type="subcellular location">
    <subcellularLocation>
        <location evidence="5">Cytoplasm</location>
    </subcellularLocation>
</comment>
<keyword evidence="5" id="KW-0460">Magnesium</keyword>
<evidence type="ECO:0000256" key="5">
    <source>
        <dbReference type="HAMAP-Rule" id="MF_01468"/>
    </source>
</evidence>